<dbReference type="AlphaFoldDB" id="X1I5K5"/>
<name>X1I5K5_9ZZZZ</name>
<comment type="caution">
    <text evidence="1">The sequence shown here is derived from an EMBL/GenBank/DDBJ whole genome shotgun (WGS) entry which is preliminary data.</text>
</comment>
<accession>X1I5K5</accession>
<sequence length="225" mass="23421">MAVSAADRAWIESHGGTVGVVSAQEAYMRGGGDIGVSRPEAIMPASEYYGTGLGAGAGIVGFPQPAPQPQIGPLAAVAALPAAAGALGLSMPAWLAAIIGVAGAGYAGFQALGGGEGGGLFGLNVLGGDDLTIGGLEFGGPGLPEPTAPYTEWHVGNKQFYYVKQYTPTGAFRNAKVAMYNRDTKRWKVWTLPKPYLAVIGKNMPRHQMITRLRKNLRRHTADAK</sequence>
<protein>
    <submittedName>
        <fullName evidence="1">Uncharacterized protein</fullName>
    </submittedName>
</protein>
<gene>
    <name evidence="1" type="ORF">S03H2_58816</name>
</gene>
<proteinExistence type="predicted"/>
<organism evidence="1">
    <name type="scientific">marine sediment metagenome</name>
    <dbReference type="NCBI Taxonomy" id="412755"/>
    <lineage>
        <taxon>unclassified sequences</taxon>
        <taxon>metagenomes</taxon>
        <taxon>ecological metagenomes</taxon>
    </lineage>
</organism>
<feature type="non-terminal residue" evidence="1">
    <location>
        <position position="225"/>
    </location>
</feature>
<evidence type="ECO:0000313" key="1">
    <source>
        <dbReference type="EMBL" id="GAH77691.1"/>
    </source>
</evidence>
<reference evidence="1" key="1">
    <citation type="journal article" date="2014" name="Front. Microbiol.">
        <title>High frequency of phylogenetically diverse reductive dehalogenase-homologous genes in deep subseafloor sedimentary metagenomes.</title>
        <authorList>
            <person name="Kawai M."/>
            <person name="Futagami T."/>
            <person name="Toyoda A."/>
            <person name="Takaki Y."/>
            <person name="Nishi S."/>
            <person name="Hori S."/>
            <person name="Arai W."/>
            <person name="Tsubouchi T."/>
            <person name="Morono Y."/>
            <person name="Uchiyama I."/>
            <person name="Ito T."/>
            <person name="Fujiyama A."/>
            <person name="Inagaki F."/>
            <person name="Takami H."/>
        </authorList>
    </citation>
    <scope>NUCLEOTIDE SEQUENCE</scope>
    <source>
        <strain evidence="1">Expedition CK06-06</strain>
    </source>
</reference>
<dbReference type="EMBL" id="BARU01037783">
    <property type="protein sequence ID" value="GAH77691.1"/>
    <property type="molecule type" value="Genomic_DNA"/>
</dbReference>